<dbReference type="GO" id="GO:0008705">
    <property type="term" value="F:methionine synthase activity"/>
    <property type="evidence" value="ECO:0007669"/>
    <property type="project" value="InterPro"/>
</dbReference>
<dbReference type="STRING" id="1121266.SAMN02745883_02074"/>
<evidence type="ECO:0000313" key="3">
    <source>
        <dbReference type="Proteomes" id="UP000184082"/>
    </source>
</evidence>
<dbReference type="Proteomes" id="UP000184082">
    <property type="component" value="Unassembled WGS sequence"/>
</dbReference>
<dbReference type="PIRSF" id="PIRSF037984">
    <property type="entry name" value="Met_synth_TM0269_prd"/>
    <property type="match status" value="1"/>
</dbReference>
<dbReference type="EMBL" id="FRAJ01000019">
    <property type="protein sequence ID" value="SHK45291.1"/>
    <property type="molecule type" value="Genomic_DNA"/>
</dbReference>
<sequence>MSVYIDYNPVNREEVGINIDKREVLRYLGYKNGAVDSKIDKMINECIVELKEIAKTNFVFNIFDISKKNNEVFIGNKIFKLEGRDIVKHLKNSEKCAVMAATLGSEVDKKIMYYGKIDLVKSIVFDACATAGIEALCDSVETIIKKIAANNGYYITSRYSPGYGDFPINVQFKILELLTAFQNIGLTITDSCILVPRKSVTALIGFSKKGNITEKKDCKNCRLFKNCLFIKEGDNCGNTKNIK</sequence>
<proteinExistence type="predicted"/>
<keyword evidence="3" id="KW-1185">Reference proteome</keyword>
<dbReference type="Pfam" id="PF02965">
    <property type="entry name" value="Met_synt_B12"/>
    <property type="match status" value="1"/>
</dbReference>
<dbReference type="Gene3D" id="3.40.109.40">
    <property type="match status" value="1"/>
</dbReference>
<name>A0A1M6SKM7_9FIRM</name>
<gene>
    <name evidence="2" type="ORF">SAMN02745883_02074</name>
</gene>
<dbReference type="InterPro" id="IPR037010">
    <property type="entry name" value="VitB12-dep_Met_synth_activ_sf"/>
</dbReference>
<dbReference type="SUPFAM" id="SSF56507">
    <property type="entry name" value="Methionine synthase activation domain-like"/>
    <property type="match status" value="1"/>
</dbReference>
<organism evidence="2 3">
    <name type="scientific">Caminicella sporogenes DSM 14501</name>
    <dbReference type="NCBI Taxonomy" id="1121266"/>
    <lineage>
        <taxon>Bacteria</taxon>
        <taxon>Bacillati</taxon>
        <taxon>Bacillota</taxon>
        <taxon>Clostridia</taxon>
        <taxon>Peptostreptococcales</taxon>
        <taxon>Caminicellaceae</taxon>
        <taxon>Caminicella</taxon>
    </lineage>
</organism>
<dbReference type="InterPro" id="IPR004223">
    <property type="entry name" value="VitB12-dep_Met_synth_activ_dom"/>
</dbReference>
<accession>A0A1M6SKM7</accession>
<dbReference type="RefSeq" id="WP_072968261.1">
    <property type="nucleotide sequence ID" value="NZ_FRAJ01000019.1"/>
</dbReference>
<evidence type="ECO:0000259" key="1">
    <source>
        <dbReference type="Pfam" id="PF02965"/>
    </source>
</evidence>
<feature type="domain" description="AdoMet activation" evidence="1">
    <location>
        <begin position="93"/>
        <end position="205"/>
    </location>
</feature>
<protein>
    <submittedName>
        <fullName evidence="2">Vitamin B12 dependent methionine synthase, activation domain</fullName>
    </submittedName>
</protein>
<dbReference type="InterPro" id="IPR017342">
    <property type="entry name" value="S-AdoMet-dep_Met_synth_prd"/>
</dbReference>
<reference evidence="2 3" key="1">
    <citation type="submission" date="2016-11" db="EMBL/GenBank/DDBJ databases">
        <authorList>
            <person name="Jaros S."/>
            <person name="Januszkiewicz K."/>
            <person name="Wedrychowicz H."/>
        </authorList>
    </citation>
    <scope>NUCLEOTIDE SEQUENCE [LARGE SCALE GENOMIC DNA]</scope>
    <source>
        <strain evidence="2 3">DSM 14501</strain>
    </source>
</reference>
<evidence type="ECO:0000313" key="2">
    <source>
        <dbReference type="EMBL" id="SHK45291.1"/>
    </source>
</evidence>
<dbReference type="AlphaFoldDB" id="A0A1M6SKM7"/>